<accession>A0A2U1JU65</accession>
<dbReference type="AlphaFoldDB" id="A0A2U1JU65"/>
<protein>
    <recommendedName>
        <fullName evidence="4">SWIM-type domain-containing protein</fullName>
    </recommendedName>
</protein>
<dbReference type="EMBL" id="QCZG01000038">
    <property type="protein sequence ID" value="PWA08393.1"/>
    <property type="molecule type" value="Genomic_DNA"/>
</dbReference>
<proteinExistence type="predicted"/>
<sequence length="554" mass="66111">MLQKEVTKEQVMHMAEELLHMLDPKFDTERFDHGFSLYRNGNVYNTEVKDNTIKATVFDDHPVAVELDFDFFLMSECEADDSIPCAHKIAVFLYVYSSFATVGEFIYKWNELKEKTEKKQQKQQVRQTPNPLPAPNVPSDSLSDWLAFFDHQYENFLILKQREVSFYNENAKHGYIVEKMPSTYYDSLIRNSPNDVRLKLIYTIHAAVTVIAKMLNYIKSNHVEWTSGHFVYMPLEKLRKEIEAATEQLEKYTLSKRHLQLLEESIERFDVLLENDEEFLDLSLYIYRTIWATLLNEKNWIKKHEKKVKDRLAGIEKTAGEESLVVPFQIALTHFAFLLEDDKLAMKRAEKLPKGYISTFFYMIEYTFFMKQPERMIVWLDFTKSKLTPFLTQEGQYRAKREYTDFLLHYYNVYGEFVQSDSAYVTAMKEMLPYSFYEYNDYLLHMEKYKDWAELQLLVGFQPEAYSQKDLRKIELADRTFLLPLYHQAVQQAISEKNRQAYKLAVKRLKKLRTHYRQLKKMNLWDRYIALIAKKHKRLRAFQEELKKGMLIND</sequence>
<dbReference type="RefSeq" id="WP_116555717.1">
    <property type="nucleotide sequence ID" value="NZ_QCZG01000038.1"/>
</dbReference>
<reference evidence="2 3" key="1">
    <citation type="submission" date="2018-04" db="EMBL/GenBank/DDBJ databases">
        <title>Camelliibacillus theae gen. nov., sp. nov., isolated from Pu'er tea.</title>
        <authorList>
            <person name="Niu L."/>
        </authorList>
    </citation>
    <scope>NUCLEOTIDE SEQUENCE [LARGE SCALE GENOMIC DNA]</scope>
    <source>
        <strain evidence="2 3">T8</strain>
    </source>
</reference>
<evidence type="ECO:0000256" key="1">
    <source>
        <dbReference type="SAM" id="MobiDB-lite"/>
    </source>
</evidence>
<dbReference type="Proteomes" id="UP000245998">
    <property type="component" value="Unassembled WGS sequence"/>
</dbReference>
<gene>
    <name evidence="2" type="ORF">DCC39_15020</name>
</gene>
<evidence type="ECO:0008006" key="4">
    <source>
        <dbReference type="Google" id="ProtNLM"/>
    </source>
</evidence>
<evidence type="ECO:0000313" key="2">
    <source>
        <dbReference type="EMBL" id="PWA08393.1"/>
    </source>
</evidence>
<evidence type="ECO:0000313" key="3">
    <source>
        <dbReference type="Proteomes" id="UP000245998"/>
    </source>
</evidence>
<name>A0A2U1JU65_9BACI</name>
<dbReference type="OrthoDB" id="7593573at2"/>
<keyword evidence="3" id="KW-1185">Reference proteome</keyword>
<feature type="region of interest" description="Disordered" evidence="1">
    <location>
        <begin position="118"/>
        <end position="137"/>
    </location>
</feature>
<organism evidence="2 3">
    <name type="scientific">Pueribacillus theae</name>
    <dbReference type="NCBI Taxonomy" id="2171751"/>
    <lineage>
        <taxon>Bacteria</taxon>
        <taxon>Bacillati</taxon>
        <taxon>Bacillota</taxon>
        <taxon>Bacilli</taxon>
        <taxon>Bacillales</taxon>
        <taxon>Bacillaceae</taxon>
        <taxon>Pueribacillus</taxon>
    </lineage>
</organism>
<comment type="caution">
    <text evidence="2">The sequence shown here is derived from an EMBL/GenBank/DDBJ whole genome shotgun (WGS) entry which is preliminary data.</text>
</comment>